<dbReference type="Gene3D" id="3.40.605.10">
    <property type="entry name" value="Aldehyde Dehydrogenase, Chain A, domain 1"/>
    <property type="match status" value="1"/>
</dbReference>
<evidence type="ECO:0000313" key="2">
    <source>
        <dbReference type="EMBL" id="SVB06974.1"/>
    </source>
</evidence>
<accession>A0A382B039</accession>
<dbReference type="Gene3D" id="3.40.309.10">
    <property type="entry name" value="Aldehyde Dehydrogenase, Chain A, domain 2"/>
    <property type="match status" value="1"/>
</dbReference>
<evidence type="ECO:0000259" key="1">
    <source>
        <dbReference type="Pfam" id="PF00171"/>
    </source>
</evidence>
<gene>
    <name evidence="2" type="ORF">METZ01_LOCUS159828</name>
</gene>
<protein>
    <recommendedName>
        <fullName evidence="1">Aldehyde dehydrogenase domain-containing protein</fullName>
    </recommendedName>
</protein>
<dbReference type="InterPro" id="IPR016162">
    <property type="entry name" value="Ald_DH_N"/>
</dbReference>
<dbReference type="InterPro" id="IPR016163">
    <property type="entry name" value="Ald_DH_C"/>
</dbReference>
<dbReference type="AlphaFoldDB" id="A0A382B039"/>
<feature type="domain" description="Aldehyde dehydrogenase" evidence="1">
    <location>
        <begin position="57"/>
        <end position="503"/>
    </location>
</feature>
<dbReference type="EMBL" id="UINC01027549">
    <property type="protein sequence ID" value="SVB06974.1"/>
    <property type="molecule type" value="Genomic_DNA"/>
</dbReference>
<organism evidence="2">
    <name type="scientific">marine metagenome</name>
    <dbReference type="NCBI Taxonomy" id="408172"/>
    <lineage>
        <taxon>unclassified sequences</taxon>
        <taxon>metagenomes</taxon>
        <taxon>ecological metagenomes</taxon>
    </lineage>
</organism>
<dbReference type="InterPro" id="IPR016161">
    <property type="entry name" value="Ald_DH/histidinol_DH"/>
</dbReference>
<dbReference type="SUPFAM" id="SSF53720">
    <property type="entry name" value="ALDH-like"/>
    <property type="match status" value="1"/>
</dbReference>
<dbReference type="GO" id="GO:0016620">
    <property type="term" value="F:oxidoreductase activity, acting on the aldehyde or oxo group of donors, NAD or NADP as acceptor"/>
    <property type="evidence" value="ECO:0007669"/>
    <property type="project" value="InterPro"/>
</dbReference>
<dbReference type="PANTHER" id="PTHR11699">
    <property type="entry name" value="ALDEHYDE DEHYDROGENASE-RELATED"/>
    <property type="match status" value="1"/>
</dbReference>
<sequence length="523" mass="57786">MILIPMTVLRQGMVVVDEICLIILGKKGLSMTEEYNGLNYIGGSWRNRADDKLYPVIEDRDNSTDALIGYFPNSKSAVFTATLVAREAFKKWRHLSRVKRAEYFDTLAQLMKREHEPLRDMISRETGKSLNESHAEVIEGLHMIQCTAALGRQSNGITIGSELSTKDSYVMRKPKGVVGIISPWNFPLAIGSTWCAGPAIVEGNCVVHKPSELTPATAQIMAELYHEAGFPKGVYNLVHGEGIVGSELVRSDVDVILFTGSAEVGQDIRRHCSNTWNKTCSCEMGSKSAVIVFEDGKLDLAVDAAVASAFKLSGQRCVSSGRILVERSILDKFTEKFVEQVKSRVSVGWPWDEPVPFYGPLISDKQASKVMVYNDLVKDDSDASVLIDYTAVDRYVSPFVYTCEWDDKPYLKEEVFGPHVAIVPFDDIDDAIRIYNDTEYGLALGVITEDFRKMRQIRDECDTGMLYLNGGSVAAESHLDFGGVKKSGNGHKTAIGTVEAVTNKIAVTTNYEDGISWAQGMVN</sequence>
<proteinExistence type="predicted"/>
<dbReference type="Pfam" id="PF00171">
    <property type="entry name" value="Aldedh"/>
    <property type="match status" value="1"/>
</dbReference>
<name>A0A382B039_9ZZZZ</name>
<reference evidence="2" key="1">
    <citation type="submission" date="2018-05" db="EMBL/GenBank/DDBJ databases">
        <authorList>
            <person name="Lanie J.A."/>
            <person name="Ng W.-L."/>
            <person name="Kazmierczak K.M."/>
            <person name="Andrzejewski T.M."/>
            <person name="Davidsen T.M."/>
            <person name="Wayne K.J."/>
            <person name="Tettelin H."/>
            <person name="Glass J.I."/>
            <person name="Rusch D."/>
            <person name="Podicherti R."/>
            <person name="Tsui H.-C.T."/>
            <person name="Winkler M.E."/>
        </authorList>
    </citation>
    <scope>NUCLEOTIDE SEQUENCE</scope>
</reference>
<dbReference type="InterPro" id="IPR015590">
    <property type="entry name" value="Aldehyde_DH_dom"/>
</dbReference>